<evidence type="ECO:0000313" key="1">
    <source>
        <dbReference type="EMBL" id="GFG64678.1"/>
    </source>
</evidence>
<dbReference type="EMBL" id="BLKU01000003">
    <property type="protein sequence ID" value="GFG64678.1"/>
    <property type="molecule type" value="Genomic_DNA"/>
</dbReference>
<evidence type="ECO:0000313" key="2">
    <source>
        <dbReference type="Proteomes" id="UP000465306"/>
    </source>
</evidence>
<protein>
    <recommendedName>
        <fullName evidence="3">SWIM-type domain-containing protein</fullName>
    </recommendedName>
</protein>
<reference evidence="1 2" key="1">
    <citation type="journal article" date="2019" name="Emerg. Microbes Infect.">
        <title>Comprehensive subspecies identification of 175 nontuberculous mycobacteria species based on 7547 genomic profiles.</title>
        <authorList>
            <person name="Matsumoto Y."/>
            <person name="Kinjo T."/>
            <person name="Motooka D."/>
            <person name="Nabeya D."/>
            <person name="Jung N."/>
            <person name="Uechi K."/>
            <person name="Horii T."/>
            <person name="Iida T."/>
            <person name="Fujita J."/>
            <person name="Nakamura S."/>
        </authorList>
    </citation>
    <scope>NUCLEOTIDE SEQUENCE [LARGE SCALE GENOMIC DNA]</scope>
    <source>
        <strain evidence="1 2">JCM 13573</strain>
    </source>
</reference>
<name>A0ABQ1BLT6_9MYCO</name>
<dbReference type="Proteomes" id="UP000465306">
    <property type="component" value="Unassembled WGS sequence"/>
</dbReference>
<comment type="caution">
    <text evidence="1">The sequence shown here is derived from an EMBL/GenBank/DDBJ whole genome shotgun (WGS) entry which is preliminary data.</text>
</comment>
<sequence>MAYELIGRNFKQGSVYIVTVNAVHVADPGGCPNANPCTHTAAHIKYRMGIGDFLDYGYNYTGRRGRHAALIGIEAVVI</sequence>
<keyword evidence="2" id="KW-1185">Reference proteome</keyword>
<gene>
    <name evidence="1" type="ORF">MKUB_21680</name>
</gene>
<evidence type="ECO:0008006" key="3">
    <source>
        <dbReference type="Google" id="ProtNLM"/>
    </source>
</evidence>
<accession>A0ABQ1BLT6</accession>
<proteinExistence type="predicted"/>
<organism evidence="1 2">
    <name type="scientific">Mycobacterium kubicae</name>
    <dbReference type="NCBI Taxonomy" id="120959"/>
    <lineage>
        <taxon>Bacteria</taxon>
        <taxon>Bacillati</taxon>
        <taxon>Actinomycetota</taxon>
        <taxon>Actinomycetes</taxon>
        <taxon>Mycobacteriales</taxon>
        <taxon>Mycobacteriaceae</taxon>
        <taxon>Mycobacterium</taxon>
        <taxon>Mycobacterium simiae complex</taxon>
    </lineage>
</organism>